<feature type="transmembrane region" description="Helical" evidence="10">
    <location>
        <begin position="315"/>
        <end position="338"/>
    </location>
</feature>
<feature type="transmembrane region" description="Helical" evidence="10">
    <location>
        <begin position="388"/>
        <end position="408"/>
    </location>
</feature>
<evidence type="ECO:0000313" key="11">
    <source>
        <dbReference type="EMBL" id="MFL0245747.1"/>
    </source>
</evidence>
<keyword evidence="7 10" id="KW-1133">Transmembrane helix</keyword>
<keyword evidence="6 10" id="KW-0812">Transmembrane</keyword>
<comment type="caution">
    <text evidence="11">The sequence shown here is derived from an EMBL/GenBank/DDBJ whole genome shotgun (WGS) entry which is preliminary data.</text>
</comment>
<feature type="transmembrane region" description="Helical" evidence="10">
    <location>
        <begin position="48"/>
        <end position="72"/>
    </location>
</feature>
<dbReference type="EMBL" id="JBJHZZ010000001">
    <property type="protein sequence ID" value="MFL0245747.1"/>
    <property type="molecule type" value="Genomic_DNA"/>
</dbReference>
<evidence type="ECO:0000256" key="7">
    <source>
        <dbReference type="ARBA" id="ARBA00022989"/>
    </source>
</evidence>
<feature type="transmembrane region" description="Helical" evidence="10">
    <location>
        <begin position="414"/>
        <end position="437"/>
    </location>
</feature>
<evidence type="ECO:0000256" key="5">
    <source>
        <dbReference type="ARBA" id="ARBA00022475"/>
    </source>
</evidence>
<feature type="transmembrane region" description="Helical" evidence="10">
    <location>
        <begin position="93"/>
        <end position="116"/>
    </location>
</feature>
<dbReference type="Proteomes" id="UP001623591">
    <property type="component" value="Unassembled WGS sequence"/>
</dbReference>
<feature type="transmembrane region" description="Helical" evidence="10">
    <location>
        <begin position="165"/>
        <end position="190"/>
    </location>
</feature>
<protein>
    <recommendedName>
        <fullName evidence="3">Multidrug export protein MepA</fullName>
    </recommendedName>
</protein>
<feature type="transmembrane region" description="Helical" evidence="10">
    <location>
        <begin position="358"/>
        <end position="376"/>
    </location>
</feature>
<keyword evidence="5" id="KW-1003">Cell membrane</keyword>
<gene>
    <name evidence="11" type="ORF">ACJDUG_01990</name>
</gene>
<comment type="similarity">
    <text evidence="2">Belongs to the multi antimicrobial extrusion (MATE) (TC 2.A.66.1) family. MepA subfamily.</text>
</comment>
<dbReference type="InterPro" id="IPR051327">
    <property type="entry name" value="MATE_MepA_subfamily"/>
</dbReference>
<dbReference type="PANTHER" id="PTHR43823:SF3">
    <property type="entry name" value="MULTIDRUG EXPORT PROTEIN MEPA"/>
    <property type="match status" value="1"/>
</dbReference>
<dbReference type="PANTHER" id="PTHR43823">
    <property type="entry name" value="SPORULATION PROTEIN YKVU"/>
    <property type="match status" value="1"/>
</dbReference>
<evidence type="ECO:0000256" key="1">
    <source>
        <dbReference type="ARBA" id="ARBA00004651"/>
    </source>
</evidence>
<keyword evidence="8 10" id="KW-0472">Membrane</keyword>
<keyword evidence="12" id="KW-1185">Reference proteome</keyword>
<keyword evidence="9" id="KW-0046">Antibiotic resistance</keyword>
<evidence type="ECO:0000256" key="9">
    <source>
        <dbReference type="ARBA" id="ARBA00023251"/>
    </source>
</evidence>
<feature type="transmembrane region" description="Helical" evidence="10">
    <location>
        <begin position="271"/>
        <end position="294"/>
    </location>
</feature>
<evidence type="ECO:0000256" key="3">
    <source>
        <dbReference type="ARBA" id="ARBA00022106"/>
    </source>
</evidence>
<feature type="transmembrane region" description="Helical" evidence="10">
    <location>
        <begin position="15"/>
        <end position="36"/>
    </location>
</feature>
<comment type="subcellular location">
    <subcellularLocation>
        <location evidence="1">Cell membrane</location>
        <topology evidence="1">Multi-pass membrane protein</topology>
    </subcellularLocation>
</comment>
<evidence type="ECO:0000256" key="4">
    <source>
        <dbReference type="ARBA" id="ARBA00022448"/>
    </source>
</evidence>
<dbReference type="InterPro" id="IPR048279">
    <property type="entry name" value="MdtK-like"/>
</dbReference>
<dbReference type="PIRSF" id="PIRSF006603">
    <property type="entry name" value="DinF"/>
    <property type="match status" value="1"/>
</dbReference>
<keyword evidence="4" id="KW-0813">Transport</keyword>
<sequence>MDRTKQLGEESVGKLLWKFSLPAIVGMLVNALYNIIDRIFVGKGVSELAITAITIAFPIMNIIMAFGMLIGIGAAATVSIKLGQQNKKEAEHILGNAFVLIIISSLLVTVFGLVYLEPILRFLGASKEVLPLAKDFTTIILIGVVLQNVGFGLNNLIRSEGNPKIAMITMLMGSILNTIFNPLFIFGMHFGIKGSAAATIVSQSVCSVWVLSYFLGKKSILKLKKENMKLNMHIVNQIFSIGLSPFLMQAAASVINIVLNNDLAVFGGDKAIAAMGIINSVAMLILMPIFGINQGSQPIIGYNHGAKNYDRVRKALKLAILAATSICVVGFAVVQLFPKAIINGFSNADIELINIGSQGLRIFLAMLPIIGFQIVSSNYFQAVGKAKISILLSLSRQVIVLLPLLLILPKFLNLTGVWMAGPSADFIASLVTGLFLFRELRHLGNAAAKAENVI</sequence>
<evidence type="ECO:0000256" key="2">
    <source>
        <dbReference type="ARBA" id="ARBA00008417"/>
    </source>
</evidence>
<evidence type="ECO:0000256" key="6">
    <source>
        <dbReference type="ARBA" id="ARBA00022692"/>
    </source>
</evidence>
<name>A0ABW8T0M5_9CLOT</name>
<feature type="transmembrane region" description="Helical" evidence="10">
    <location>
        <begin position="196"/>
        <end position="216"/>
    </location>
</feature>
<proteinExistence type="inferred from homology"/>
<feature type="transmembrane region" description="Helical" evidence="10">
    <location>
        <begin position="237"/>
        <end position="259"/>
    </location>
</feature>
<dbReference type="NCBIfam" id="TIGR00797">
    <property type="entry name" value="matE"/>
    <property type="match status" value="1"/>
</dbReference>
<dbReference type="InterPro" id="IPR045070">
    <property type="entry name" value="MATE_MepA-like"/>
</dbReference>
<dbReference type="RefSeq" id="WP_406768199.1">
    <property type="nucleotide sequence ID" value="NZ_JBJHZZ010000001.1"/>
</dbReference>
<evidence type="ECO:0000256" key="10">
    <source>
        <dbReference type="SAM" id="Phobius"/>
    </source>
</evidence>
<reference evidence="11 12" key="1">
    <citation type="submission" date="2024-11" db="EMBL/GenBank/DDBJ databases">
        <authorList>
            <person name="Heng Y.C."/>
            <person name="Lim A.C.H."/>
            <person name="Lee J.K.Y."/>
            <person name="Kittelmann S."/>
        </authorList>
    </citation>
    <scope>NUCLEOTIDE SEQUENCE [LARGE SCALE GENOMIC DNA]</scope>
    <source>
        <strain evidence="11 12">WILCCON 0185</strain>
    </source>
</reference>
<accession>A0ABW8T0M5</accession>
<dbReference type="InterPro" id="IPR002528">
    <property type="entry name" value="MATE_fam"/>
</dbReference>
<organism evidence="11 12">
    <name type="scientific">Candidatus Clostridium stratigraminis</name>
    <dbReference type="NCBI Taxonomy" id="3381661"/>
    <lineage>
        <taxon>Bacteria</taxon>
        <taxon>Bacillati</taxon>
        <taxon>Bacillota</taxon>
        <taxon>Clostridia</taxon>
        <taxon>Eubacteriales</taxon>
        <taxon>Clostridiaceae</taxon>
        <taxon>Clostridium</taxon>
    </lineage>
</organism>
<evidence type="ECO:0000313" key="12">
    <source>
        <dbReference type="Proteomes" id="UP001623591"/>
    </source>
</evidence>
<evidence type="ECO:0000256" key="8">
    <source>
        <dbReference type="ARBA" id="ARBA00023136"/>
    </source>
</evidence>
<dbReference type="CDD" id="cd13143">
    <property type="entry name" value="MATE_MepA_like"/>
    <property type="match status" value="1"/>
</dbReference>
<dbReference type="Pfam" id="PF01554">
    <property type="entry name" value="MatE"/>
    <property type="match status" value="2"/>
</dbReference>
<feature type="transmembrane region" description="Helical" evidence="10">
    <location>
        <begin position="136"/>
        <end position="153"/>
    </location>
</feature>